<dbReference type="Pfam" id="PF01810">
    <property type="entry name" value="LysE"/>
    <property type="match status" value="1"/>
</dbReference>
<evidence type="ECO:0000313" key="7">
    <source>
        <dbReference type="EMBL" id="GAA3091558.1"/>
    </source>
</evidence>
<evidence type="ECO:0000313" key="8">
    <source>
        <dbReference type="Proteomes" id="UP001501637"/>
    </source>
</evidence>
<evidence type="ECO:0000256" key="2">
    <source>
        <dbReference type="ARBA" id="ARBA00022475"/>
    </source>
</evidence>
<proteinExistence type="predicted"/>
<evidence type="ECO:0000256" key="3">
    <source>
        <dbReference type="ARBA" id="ARBA00022692"/>
    </source>
</evidence>
<evidence type="ECO:0000256" key="1">
    <source>
        <dbReference type="ARBA" id="ARBA00004651"/>
    </source>
</evidence>
<keyword evidence="3 6" id="KW-0812">Transmembrane</keyword>
<dbReference type="EMBL" id="BAAAUG010000022">
    <property type="protein sequence ID" value="GAA3091558.1"/>
    <property type="molecule type" value="Genomic_DNA"/>
</dbReference>
<feature type="transmembrane region" description="Helical" evidence="6">
    <location>
        <begin position="6"/>
        <end position="28"/>
    </location>
</feature>
<keyword evidence="4 6" id="KW-1133">Transmembrane helix</keyword>
<reference evidence="8" key="1">
    <citation type="journal article" date="2019" name="Int. J. Syst. Evol. Microbiol.">
        <title>The Global Catalogue of Microorganisms (GCM) 10K type strain sequencing project: providing services to taxonomists for standard genome sequencing and annotation.</title>
        <authorList>
            <consortium name="The Broad Institute Genomics Platform"/>
            <consortium name="The Broad Institute Genome Sequencing Center for Infectious Disease"/>
            <person name="Wu L."/>
            <person name="Ma J."/>
        </authorList>
    </citation>
    <scope>NUCLEOTIDE SEQUENCE [LARGE SCALE GENOMIC DNA]</scope>
    <source>
        <strain evidence="8">JCM 9092</strain>
    </source>
</reference>
<feature type="transmembrane region" description="Helical" evidence="6">
    <location>
        <begin position="144"/>
        <end position="171"/>
    </location>
</feature>
<evidence type="ECO:0000256" key="6">
    <source>
        <dbReference type="SAM" id="Phobius"/>
    </source>
</evidence>
<feature type="transmembrane region" description="Helical" evidence="6">
    <location>
        <begin position="69"/>
        <end position="90"/>
    </location>
</feature>
<keyword evidence="5 6" id="KW-0472">Membrane</keyword>
<sequence length="206" mass="20739">MAVSSITAFWAVSVLLILVPGADWAYAINAGLRDRSVVPAVSGLLLGYVTLTAVVAAGVAAVVARTPSVLTALTVLGALYLVWLGATTLARPAVGGTAGQDAESGAVGARVLKGVGISGLNPKALLLFLALLPQFTAPHGSWPLAAQIGTLGLVHTLSCAAIYLCVGVLARTILRARPAAARMVTRVSGAAMIVIGVLLLAERVAA</sequence>
<evidence type="ECO:0000256" key="5">
    <source>
        <dbReference type="ARBA" id="ARBA00023136"/>
    </source>
</evidence>
<protein>
    <submittedName>
        <fullName evidence="7">LysE family transporter</fullName>
    </submittedName>
</protein>
<name>A0ABP6M9F6_9ACTN</name>
<gene>
    <name evidence="7" type="ORF">GCM10010449_14130</name>
</gene>
<organism evidence="7 8">
    <name type="scientific">Streptomyces rectiviolaceus</name>
    <dbReference type="NCBI Taxonomy" id="332591"/>
    <lineage>
        <taxon>Bacteria</taxon>
        <taxon>Bacillati</taxon>
        <taxon>Actinomycetota</taxon>
        <taxon>Actinomycetes</taxon>
        <taxon>Kitasatosporales</taxon>
        <taxon>Streptomycetaceae</taxon>
        <taxon>Streptomyces</taxon>
    </lineage>
</organism>
<dbReference type="PANTHER" id="PTHR30086:SF20">
    <property type="entry name" value="ARGININE EXPORTER PROTEIN ARGO-RELATED"/>
    <property type="match status" value="1"/>
</dbReference>
<accession>A0ABP6M9F6</accession>
<keyword evidence="8" id="KW-1185">Reference proteome</keyword>
<evidence type="ECO:0000256" key="4">
    <source>
        <dbReference type="ARBA" id="ARBA00022989"/>
    </source>
</evidence>
<feature type="transmembrane region" description="Helical" evidence="6">
    <location>
        <begin position="183"/>
        <end position="201"/>
    </location>
</feature>
<dbReference type="RefSeq" id="WP_344519590.1">
    <property type="nucleotide sequence ID" value="NZ_BAAAUG010000022.1"/>
</dbReference>
<dbReference type="Proteomes" id="UP001501637">
    <property type="component" value="Unassembled WGS sequence"/>
</dbReference>
<comment type="subcellular location">
    <subcellularLocation>
        <location evidence="1">Cell membrane</location>
        <topology evidence="1">Multi-pass membrane protein</topology>
    </subcellularLocation>
</comment>
<dbReference type="PANTHER" id="PTHR30086">
    <property type="entry name" value="ARGININE EXPORTER PROTEIN ARGO"/>
    <property type="match status" value="1"/>
</dbReference>
<feature type="transmembrane region" description="Helical" evidence="6">
    <location>
        <begin position="40"/>
        <end position="63"/>
    </location>
</feature>
<dbReference type="InterPro" id="IPR001123">
    <property type="entry name" value="LeuE-type"/>
</dbReference>
<comment type="caution">
    <text evidence="7">The sequence shown here is derived from an EMBL/GenBank/DDBJ whole genome shotgun (WGS) entry which is preliminary data.</text>
</comment>
<feature type="transmembrane region" description="Helical" evidence="6">
    <location>
        <begin position="111"/>
        <end position="132"/>
    </location>
</feature>
<keyword evidence="2" id="KW-1003">Cell membrane</keyword>